<dbReference type="EMBL" id="JAAAHY010000244">
    <property type="protein sequence ID" value="KAF9965542.1"/>
    <property type="molecule type" value="Genomic_DNA"/>
</dbReference>
<evidence type="ECO:0000313" key="2">
    <source>
        <dbReference type="EMBL" id="KAF9965542.1"/>
    </source>
</evidence>
<keyword evidence="1" id="KW-0732">Signal</keyword>
<feature type="signal peptide" evidence="1">
    <location>
        <begin position="1"/>
        <end position="22"/>
    </location>
</feature>
<comment type="caution">
    <text evidence="2">The sequence shown here is derived from an EMBL/GenBank/DDBJ whole genome shotgun (WGS) entry which is preliminary data.</text>
</comment>
<accession>A0A9P6JD25</accession>
<keyword evidence="3" id="KW-1185">Reference proteome</keyword>
<proteinExistence type="predicted"/>
<organism evidence="2 3">
    <name type="scientific">Mortierella alpina</name>
    <name type="common">Oleaginous fungus</name>
    <name type="synonym">Mortierella renispora</name>
    <dbReference type="NCBI Taxonomy" id="64518"/>
    <lineage>
        <taxon>Eukaryota</taxon>
        <taxon>Fungi</taxon>
        <taxon>Fungi incertae sedis</taxon>
        <taxon>Mucoromycota</taxon>
        <taxon>Mortierellomycotina</taxon>
        <taxon>Mortierellomycetes</taxon>
        <taxon>Mortierellales</taxon>
        <taxon>Mortierellaceae</taxon>
        <taxon>Mortierella</taxon>
    </lineage>
</organism>
<dbReference type="OrthoDB" id="2381566at2759"/>
<dbReference type="Proteomes" id="UP000738359">
    <property type="component" value="Unassembled WGS sequence"/>
</dbReference>
<evidence type="ECO:0000313" key="3">
    <source>
        <dbReference type="Proteomes" id="UP000738359"/>
    </source>
</evidence>
<dbReference type="AlphaFoldDB" id="A0A9P6JD25"/>
<protein>
    <submittedName>
        <fullName evidence="2">Uncharacterized protein</fullName>
    </submittedName>
</protein>
<gene>
    <name evidence="2" type="ORF">BGZ70_004620</name>
</gene>
<reference evidence="2" key="1">
    <citation type="journal article" date="2020" name="Fungal Divers.">
        <title>Resolving the Mortierellaceae phylogeny through synthesis of multi-gene phylogenetics and phylogenomics.</title>
        <authorList>
            <person name="Vandepol N."/>
            <person name="Liber J."/>
            <person name="Desiro A."/>
            <person name="Na H."/>
            <person name="Kennedy M."/>
            <person name="Barry K."/>
            <person name="Grigoriev I.V."/>
            <person name="Miller A.N."/>
            <person name="O'Donnell K."/>
            <person name="Stajich J.E."/>
            <person name="Bonito G."/>
        </authorList>
    </citation>
    <scope>NUCLEOTIDE SEQUENCE</scope>
    <source>
        <strain evidence="2">CK1249</strain>
    </source>
</reference>
<sequence>MRFHTLAAVLLVAATASAQTQGLPTPECNDCQISIERPVQQCIKVGFSIGFDFADKVSTMPADEKQCVCAEVASNKWVNACRAICPAKLTDSMYKKFEIAKPQCVGVSAQPKSSNSVMGPLAPSAGAALAIAAAAAQAFL</sequence>
<evidence type="ECO:0000256" key="1">
    <source>
        <dbReference type="SAM" id="SignalP"/>
    </source>
</evidence>
<name>A0A9P6JD25_MORAP</name>
<feature type="chain" id="PRO_5040250986" evidence="1">
    <location>
        <begin position="23"/>
        <end position="140"/>
    </location>
</feature>